<feature type="repeat" description="TPR" evidence="1">
    <location>
        <begin position="39"/>
        <end position="72"/>
    </location>
</feature>
<comment type="caution">
    <text evidence="3">The sequence shown here is derived from an EMBL/GenBank/DDBJ whole genome shotgun (WGS) entry which is preliminary data.</text>
</comment>
<proteinExistence type="predicted"/>
<dbReference type="Pfam" id="PF14559">
    <property type="entry name" value="TPR_19"/>
    <property type="match status" value="1"/>
</dbReference>
<evidence type="ECO:0000313" key="4">
    <source>
        <dbReference type="Proteomes" id="UP001196301"/>
    </source>
</evidence>
<dbReference type="RefSeq" id="WP_216568664.1">
    <property type="nucleotide sequence ID" value="NZ_JAHLOQ010000006.1"/>
</dbReference>
<organism evidence="3 4">
    <name type="scientific">Intestinibacter bartlettii</name>
    <dbReference type="NCBI Taxonomy" id="261299"/>
    <lineage>
        <taxon>Bacteria</taxon>
        <taxon>Bacillati</taxon>
        <taxon>Bacillota</taxon>
        <taxon>Clostridia</taxon>
        <taxon>Peptostreptococcales</taxon>
        <taxon>Peptostreptococcaceae</taxon>
        <taxon>Intestinibacter</taxon>
    </lineage>
</organism>
<keyword evidence="2" id="KW-0472">Membrane</keyword>
<accession>A0ABS6DUU8</accession>
<gene>
    <name evidence="3" type="ORF">KQI20_03640</name>
</gene>
<reference evidence="3 4" key="1">
    <citation type="submission" date="2021-06" db="EMBL/GenBank/DDBJ databases">
        <authorList>
            <person name="Sun Q."/>
            <person name="Li D."/>
        </authorList>
    </citation>
    <scope>NUCLEOTIDE SEQUENCE [LARGE SCALE GENOMIC DNA]</scope>
    <source>
        <strain evidence="3 4">N19</strain>
    </source>
</reference>
<evidence type="ECO:0000256" key="1">
    <source>
        <dbReference type="PROSITE-ProRule" id="PRU00339"/>
    </source>
</evidence>
<evidence type="ECO:0000256" key="2">
    <source>
        <dbReference type="SAM" id="Phobius"/>
    </source>
</evidence>
<dbReference type="EMBL" id="JAHLOQ010000006">
    <property type="protein sequence ID" value="MBU5335525.1"/>
    <property type="molecule type" value="Genomic_DNA"/>
</dbReference>
<dbReference type="InterPro" id="IPR019734">
    <property type="entry name" value="TPR_rpt"/>
</dbReference>
<dbReference type="Proteomes" id="UP001196301">
    <property type="component" value="Unassembled WGS sequence"/>
</dbReference>
<keyword evidence="2" id="KW-1133">Transmembrane helix</keyword>
<sequence>MGDKIKRKVVVGLGGIVILASVIFSSIIIYDEVIIPNRCSRYVELGNQYIAEENYKQAIEKFEDVLEIDNNSVEAIIGLSRSYIGMNNIDKAKEYILEAQQLDLSNEDLVLQILDIIPSYERKIVTTVLEKYIQEVGYENVSERFQLTVLHATRKSELNEYIKKAQDLYNQSSDTNDNEKTLKSNNNLLHLIDKSKQVNDGYFYTQEEVDEITETLKKAVIKIEGDNIQNNNV</sequence>
<dbReference type="SMART" id="SM00028">
    <property type="entry name" value="TPR"/>
    <property type="match status" value="2"/>
</dbReference>
<keyword evidence="2" id="KW-0812">Transmembrane</keyword>
<keyword evidence="1" id="KW-0802">TPR repeat</keyword>
<dbReference type="PROSITE" id="PS50005">
    <property type="entry name" value="TPR"/>
    <property type="match status" value="1"/>
</dbReference>
<name>A0ABS6DUU8_9FIRM</name>
<keyword evidence="4" id="KW-1185">Reference proteome</keyword>
<feature type="transmembrane region" description="Helical" evidence="2">
    <location>
        <begin position="9"/>
        <end position="30"/>
    </location>
</feature>
<protein>
    <submittedName>
        <fullName evidence="3">Tetratricopeptide repeat protein</fullName>
    </submittedName>
</protein>
<evidence type="ECO:0000313" key="3">
    <source>
        <dbReference type="EMBL" id="MBU5335525.1"/>
    </source>
</evidence>